<comment type="caution">
    <text evidence="2">The sequence shown here is derived from an EMBL/GenBank/DDBJ whole genome shotgun (WGS) entry which is preliminary data.</text>
</comment>
<gene>
    <name evidence="2" type="ORF">HFQ13_09445</name>
</gene>
<name>A0AAE3CK23_9PROT</name>
<evidence type="ECO:0000313" key="2">
    <source>
        <dbReference type="EMBL" id="MBU2788418.1"/>
    </source>
</evidence>
<feature type="transmembrane region" description="Helical" evidence="1">
    <location>
        <begin position="30"/>
        <end position="49"/>
    </location>
</feature>
<organism evidence="2 3">
    <name type="scientific">Igneacidithiobacillus copahuensis</name>
    <dbReference type="NCBI Taxonomy" id="2724909"/>
    <lineage>
        <taxon>Bacteria</taxon>
        <taxon>Pseudomonadati</taxon>
        <taxon>Pseudomonadota</taxon>
        <taxon>Acidithiobacillia</taxon>
        <taxon>Acidithiobacillales</taxon>
        <taxon>Acidithiobacillaceae</taxon>
        <taxon>Igneacidithiobacillus</taxon>
    </lineage>
</organism>
<dbReference type="EMBL" id="JAAXYO010000148">
    <property type="protein sequence ID" value="MBU2788418.1"/>
    <property type="molecule type" value="Genomic_DNA"/>
</dbReference>
<dbReference type="AlphaFoldDB" id="A0AAE3CK23"/>
<feature type="transmembrane region" description="Helical" evidence="1">
    <location>
        <begin position="112"/>
        <end position="133"/>
    </location>
</feature>
<evidence type="ECO:0000313" key="3">
    <source>
        <dbReference type="Proteomes" id="UP001197378"/>
    </source>
</evidence>
<evidence type="ECO:0008006" key="4">
    <source>
        <dbReference type="Google" id="ProtNLM"/>
    </source>
</evidence>
<reference evidence="2" key="1">
    <citation type="journal article" date="2021" name="ISME J.">
        <title>Genomic evolution of the class Acidithiobacillia: deep-branching Proteobacteria living in extreme acidic conditions.</title>
        <authorList>
            <person name="Moya-Beltran A."/>
            <person name="Beard S."/>
            <person name="Rojas-Villalobos C."/>
            <person name="Issotta F."/>
            <person name="Gallardo Y."/>
            <person name="Ulloa R."/>
            <person name="Giaveno A."/>
            <person name="Degli Esposti M."/>
            <person name="Johnson D.B."/>
            <person name="Quatrini R."/>
        </authorList>
    </citation>
    <scope>NUCLEOTIDE SEQUENCE</scope>
    <source>
        <strain evidence="2">VAN18-1</strain>
    </source>
</reference>
<accession>A0AAE3CK23</accession>
<evidence type="ECO:0000256" key="1">
    <source>
        <dbReference type="SAM" id="Phobius"/>
    </source>
</evidence>
<keyword evidence="1" id="KW-0812">Transmembrane</keyword>
<proteinExistence type="predicted"/>
<sequence>MTSAVFHDAAKGNRILSRGHRLRAGELQRLLRACLGYLLIFLLLSNALFPDWCRCSMMVGMPMRSMSGKMQAGSSSMIGMDDHCPMAGMGARSCSALCDLAHAPKGTVFGHLVYPAILTVVIAWFALLLQGFIRLPFANLLVVWAHPPPLSRVRLLI</sequence>
<dbReference type="Proteomes" id="UP001197378">
    <property type="component" value="Unassembled WGS sequence"/>
</dbReference>
<keyword evidence="3" id="KW-1185">Reference proteome</keyword>
<keyword evidence="1" id="KW-1133">Transmembrane helix</keyword>
<protein>
    <recommendedName>
        <fullName evidence="4">DUF2946 domain-containing protein</fullName>
    </recommendedName>
</protein>
<keyword evidence="1" id="KW-0472">Membrane</keyword>